<dbReference type="Pfam" id="PF03734">
    <property type="entry name" value="YkuD"/>
    <property type="match status" value="1"/>
</dbReference>
<comment type="caution">
    <text evidence="9">The sequence shown here is derived from an EMBL/GenBank/DDBJ whole genome shotgun (WGS) entry which is preliminary data.</text>
</comment>
<keyword evidence="5 7" id="KW-0573">Peptidoglycan synthesis</keyword>
<dbReference type="PANTHER" id="PTHR30582">
    <property type="entry name" value="L,D-TRANSPEPTIDASE"/>
    <property type="match status" value="1"/>
</dbReference>
<gene>
    <name evidence="9" type="ORF">D7Z94_18560</name>
</gene>
<evidence type="ECO:0000313" key="9">
    <source>
        <dbReference type="EMBL" id="RKN80232.1"/>
    </source>
</evidence>
<dbReference type="SUPFAM" id="SSF141523">
    <property type="entry name" value="L,D-transpeptidase catalytic domain-like"/>
    <property type="match status" value="1"/>
</dbReference>
<dbReference type="OrthoDB" id="9787225at2"/>
<organism evidence="9 10">
    <name type="scientific">Ulvibacterium marinum</name>
    <dbReference type="NCBI Taxonomy" id="2419782"/>
    <lineage>
        <taxon>Bacteria</taxon>
        <taxon>Pseudomonadati</taxon>
        <taxon>Bacteroidota</taxon>
        <taxon>Flavobacteriia</taxon>
        <taxon>Flavobacteriales</taxon>
        <taxon>Flavobacteriaceae</taxon>
        <taxon>Ulvibacterium</taxon>
    </lineage>
</organism>
<evidence type="ECO:0000256" key="1">
    <source>
        <dbReference type="ARBA" id="ARBA00004752"/>
    </source>
</evidence>
<evidence type="ECO:0000313" key="10">
    <source>
        <dbReference type="Proteomes" id="UP000276603"/>
    </source>
</evidence>
<name>A0A3B0C3E4_9FLAO</name>
<dbReference type="UniPathway" id="UPA00219"/>
<protein>
    <submittedName>
        <fullName evidence="9">Murein L,D-transpeptidase</fullName>
    </submittedName>
</protein>
<accession>A0A3B0C3E4</accession>
<keyword evidence="6 7" id="KW-0961">Cell wall biogenesis/degradation</keyword>
<reference evidence="9 10" key="1">
    <citation type="submission" date="2018-10" db="EMBL/GenBank/DDBJ databases">
        <title>Ulvibacterium marinum gen. nov., sp. nov., a novel marine bacterium of the family Flavobacteriaceae, isolated from a culture of the green alga Ulva prolifera.</title>
        <authorList>
            <person name="Zhang Z."/>
        </authorList>
    </citation>
    <scope>NUCLEOTIDE SEQUENCE [LARGE SCALE GENOMIC DNA]</scope>
    <source>
        <strain evidence="9 10">CCMM003</strain>
    </source>
</reference>
<dbReference type="PROSITE" id="PS52029">
    <property type="entry name" value="LD_TPASE"/>
    <property type="match status" value="1"/>
</dbReference>
<evidence type="ECO:0000256" key="5">
    <source>
        <dbReference type="ARBA" id="ARBA00022984"/>
    </source>
</evidence>
<dbReference type="GO" id="GO:0008360">
    <property type="term" value="P:regulation of cell shape"/>
    <property type="evidence" value="ECO:0007669"/>
    <property type="project" value="UniProtKB-UniRule"/>
</dbReference>
<evidence type="ECO:0000259" key="8">
    <source>
        <dbReference type="PROSITE" id="PS52029"/>
    </source>
</evidence>
<dbReference type="InterPro" id="IPR050979">
    <property type="entry name" value="LD-transpeptidase"/>
</dbReference>
<proteinExistence type="inferred from homology"/>
<dbReference type="EMBL" id="RBCJ01000003">
    <property type="protein sequence ID" value="RKN80232.1"/>
    <property type="molecule type" value="Genomic_DNA"/>
</dbReference>
<dbReference type="Gene3D" id="2.40.440.10">
    <property type="entry name" value="L,D-transpeptidase catalytic domain-like"/>
    <property type="match status" value="1"/>
</dbReference>
<dbReference type="GO" id="GO:0071555">
    <property type="term" value="P:cell wall organization"/>
    <property type="evidence" value="ECO:0007669"/>
    <property type="project" value="UniProtKB-UniRule"/>
</dbReference>
<evidence type="ECO:0000256" key="4">
    <source>
        <dbReference type="ARBA" id="ARBA00022960"/>
    </source>
</evidence>
<evidence type="ECO:0000256" key="2">
    <source>
        <dbReference type="ARBA" id="ARBA00005992"/>
    </source>
</evidence>
<feature type="active site" description="Proton donor/acceptor" evidence="7">
    <location>
        <position position="245"/>
    </location>
</feature>
<dbReference type="GO" id="GO:0071972">
    <property type="term" value="F:peptidoglycan L,D-transpeptidase activity"/>
    <property type="evidence" value="ECO:0007669"/>
    <property type="project" value="TreeGrafter"/>
</dbReference>
<dbReference type="GO" id="GO:0005576">
    <property type="term" value="C:extracellular region"/>
    <property type="evidence" value="ECO:0007669"/>
    <property type="project" value="TreeGrafter"/>
</dbReference>
<evidence type="ECO:0000256" key="7">
    <source>
        <dbReference type="PROSITE-ProRule" id="PRU01373"/>
    </source>
</evidence>
<comment type="pathway">
    <text evidence="1 7">Cell wall biogenesis; peptidoglycan biosynthesis.</text>
</comment>
<dbReference type="RefSeq" id="WP_120713041.1">
    <property type="nucleotide sequence ID" value="NZ_RBCJ01000003.1"/>
</dbReference>
<comment type="similarity">
    <text evidence="2">Belongs to the YkuD family.</text>
</comment>
<feature type="domain" description="L,D-TPase catalytic" evidence="8">
    <location>
        <begin position="141"/>
        <end position="285"/>
    </location>
</feature>
<dbReference type="InterPro" id="IPR038063">
    <property type="entry name" value="Transpep_catalytic_dom"/>
</dbReference>
<dbReference type="AlphaFoldDB" id="A0A3B0C3E4"/>
<keyword evidence="4 7" id="KW-0133">Cell shape</keyword>
<dbReference type="Proteomes" id="UP000276603">
    <property type="component" value="Unassembled WGS sequence"/>
</dbReference>
<evidence type="ECO:0000256" key="3">
    <source>
        <dbReference type="ARBA" id="ARBA00022679"/>
    </source>
</evidence>
<feature type="active site" description="Nucleophile" evidence="7">
    <location>
        <position position="261"/>
    </location>
</feature>
<dbReference type="InterPro" id="IPR005490">
    <property type="entry name" value="LD_TPept_cat_dom"/>
</dbReference>
<sequence length="310" mass="36081">MSNCLKLMIILGLLLRVALLGTISKDGFVMAYDFLETVRKQNSSKQIYIKDTVRIRGYFSFMDSLVATYDDLTEYPISEHLLVRANPWIIDTLANTDYYRMSARDSFVYDQKQLIVLPKGNVLKVPDSLMACNLLQNFENTSIDVNIPEFKLRIYQDSELLYTFPIRVGQNRKRYLVMGDRRTDLRTKRGKGVIIKHVRDPDFYNPVDGKRFYLTKRDDEKTTLMPQIPWLETEINGNRNGQMIHPTTNPETLGKAYSNGCIGVKEADAWIIYYHAPIGTPITIRYDLKVKDENGNKKVLRDIYDYEQFR</sequence>
<keyword evidence="10" id="KW-1185">Reference proteome</keyword>
<dbReference type="GO" id="GO:0018104">
    <property type="term" value="P:peptidoglycan-protein cross-linking"/>
    <property type="evidence" value="ECO:0007669"/>
    <property type="project" value="TreeGrafter"/>
</dbReference>
<dbReference type="CDD" id="cd16913">
    <property type="entry name" value="YkuD_like"/>
    <property type="match status" value="1"/>
</dbReference>
<evidence type="ECO:0000256" key="6">
    <source>
        <dbReference type="ARBA" id="ARBA00023316"/>
    </source>
</evidence>
<dbReference type="GO" id="GO:0016740">
    <property type="term" value="F:transferase activity"/>
    <property type="evidence" value="ECO:0007669"/>
    <property type="project" value="UniProtKB-KW"/>
</dbReference>
<keyword evidence="3" id="KW-0808">Transferase</keyword>